<sequence>MVVFCVGKDQRSYPAGLVKMFTNVKTNHVKITDYSVQELKNVFEILLNLADYECNGLTQDYKDWQSIASVVNLIELAEYLGVTEVAMFLKRIPQLLTFRNKNAYENKLLRKENESKENLQPQSINEPSENDCKRARSRKRSFTKVFSRSLSRKRREENVMS</sequence>
<dbReference type="Proteomes" id="UP000828390">
    <property type="component" value="Unassembled WGS sequence"/>
</dbReference>
<feature type="compositionally biased region" description="Polar residues" evidence="1">
    <location>
        <begin position="118"/>
        <end position="127"/>
    </location>
</feature>
<accession>A0A9D3Y029</accession>
<gene>
    <name evidence="2" type="ORF">DPMN_190850</name>
</gene>
<evidence type="ECO:0000313" key="2">
    <source>
        <dbReference type="EMBL" id="KAH3689892.1"/>
    </source>
</evidence>
<name>A0A9D3Y029_DREPO</name>
<dbReference type="EMBL" id="JAIWYP010000089">
    <property type="protein sequence ID" value="KAH3689892.1"/>
    <property type="molecule type" value="Genomic_DNA"/>
</dbReference>
<evidence type="ECO:0000256" key="1">
    <source>
        <dbReference type="SAM" id="MobiDB-lite"/>
    </source>
</evidence>
<keyword evidence="3" id="KW-1185">Reference proteome</keyword>
<organism evidence="2 3">
    <name type="scientific">Dreissena polymorpha</name>
    <name type="common">Zebra mussel</name>
    <name type="synonym">Mytilus polymorpha</name>
    <dbReference type="NCBI Taxonomy" id="45954"/>
    <lineage>
        <taxon>Eukaryota</taxon>
        <taxon>Metazoa</taxon>
        <taxon>Spiralia</taxon>
        <taxon>Lophotrochozoa</taxon>
        <taxon>Mollusca</taxon>
        <taxon>Bivalvia</taxon>
        <taxon>Autobranchia</taxon>
        <taxon>Heteroconchia</taxon>
        <taxon>Euheterodonta</taxon>
        <taxon>Imparidentia</taxon>
        <taxon>Neoheterodontei</taxon>
        <taxon>Myida</taxon>
        <taxon>Dreissenoidea</taxon>
        <taxon>Dreissenidae</taxon>
        <taxon>Dreissena</taxon>
    </lineage>
</organism>
<comment type="caution">
    <text evidence="2">The sequence shown here is derived from an EMBL/GenBank/DDBJ whole genome shotgun (WGS) entry which is preliminary data.</text>
</comment>
<dbReference type="AlphaFoldDB" id="A0A9D3Y029"/>
<proteinExistence type="predicted"/>
<feature type="region of interest" description="Disordered" evidence="1">
    <location>
        <begin position="112"/>
        <end position="161"/>
    </location>
</feature>
<reference evidence="2" key="1">
    <citation type="journal article" date="2019" name="bioRxiv">
        <title>The Genome of the Zebra Mussel, Dreissena polymorpha: A Resource for Invasive Species Research.</title>
        <authorList>
            <person name="McCartney M.A."/>
            <person name="Auch B."/>
            <person name="Kono T."/>
            <person name="Mallez S."/>
            <person name="Zhang Y."/>
            <person name="Obille A."/>
            <person name="Becker A."/>
            <person name="Abrahante J.E."/>
            <person name="Garbe J."/>
            <person name="Badalamenti J.P."/>
            <person name="Herman A."/>
            <person name="Mangelson H."/>
            <person name="Liachko I."/>
            <person name="Sullivan S."/>
            <person name="Sone E.D."/>
            <person name="Koren S."/>
            <person name="Silverstein K.A.T."/>
            <person name="Beckman K.B."/>
            <person name="Gohl D.M."/>
        </authorList>
    </citation>
    <scope>NUCLEOTIDE SEQUENCE</scope>
    <source>
        <strain evidence="2">Duluth1</strain>
        <tissue evidence="2">Whole animal</tissue>
    </source>
</reference>
<protein>
    <submittedName>
        <fullName evidence="2">Uncharacterized protein</fullName>
    </submittedName>
</protein>
<reference evidence="2" key="2">
    <citation type="submission" date="2020-11" db="EMBL/GenBank/DDBJ databases">
        <authorList>
            <person name="McCartney M.A."/>
            <person name="Auch B."/>
            <person name="Kono T."/>
            <person name="Mallez S."/>
            <person name="Becker A."/>
            <person name="Gohl D.M."/>
            <person name="Silverstein K.A.T."/>
            <person name="Koren S."/>
            <person name="Bechman K.B."/>
            <person name="Herman A."/>
            <person name="Abrahante J.E."/>
            <person name="Garbe J."/>
        </authorList>
    </citation>
    <scope>NUCLEOTIDE SEQUENCE</scope>
    <source>
        <strain evidence="2">Duluth1</strain>
        <tissue evidence="2">Whole animal</tissue>
    </source>
</reference>
<evidence type="ECO:0000313" key="3">
    <source>
        <dbReference type="Proteomes" id="UP000828390"/>
    </source>
</evidence>